<accession>A0A9N9DHU2</accession>
<comment type="caution">
    <text evidence="2">The sequence shown here is derived from an EMBL/GenBank/DDBJ whole genome shotgun (WGS) entry which is preliminary data.</text>
</comment>
<dbReference type="GO" id="GO:0016887">
    <property type="term" value="F:ATP hydrolysis activity"/>
    <property type="evidence" value="ECO:0007669"/>
    <property type="project" value="InterPro"/>
</dbReference>
<feature type="non-terminal residue" evidence="2">
    <location>
        <position position="1200"/>
    </location>
</feature>
<organism evidence="2 3">
    <name type="scientific">Acaulospora morrowiae</name>
    <dbReference type="NCBI Taxonomy" id="94023"/>
    <lineage>
        <taxon>Eukaryota</taxon>
        <taxon>Fungi</taxon>
        <taxon>Fungi incertae sedis</taxon>
        <taxon>Mucoromycota</taxon>
        <taxon>Glomeromycotina</taxon>
        <taxon>Glomeromycetes</taxon>
        <taxon>Diversisporales</taxon>
        <taxon>Acaulosporaceae</taxon>
        <taxon>Acaulospora</taxon>
    </lineage>
</organism>
<dbReference type="GO" id="GO:0000712">
    <property type="term" value="P:resolution of meiotic recombination intermediates"/>
    <property type="evidence" value="ECO:0007669"/>
    <property type="project" value="InterPro"/>
</dbReference>
<feature type="compositionally biased region" description="Basic residues" evidence="1">
    <location>
        <begin position="568"/>
        <end position="580"/>
    </location>
</feature>
<protein>
    <submittedName>
        <fullName evidence="2">18091_t:CDS:1</fullName>
    </submittedName>
</protein>
<proteinExistence type="predicted"/>
<dbReference type="PANTHER" id="PTHR35668">
    <property type="entry name" value="PROTEIN SHORTAGE IN CHIASMATA 1 ORTHOLOG"/>
    <property type="match status" value="1"/>
</dbReference>
<gene>
    <name evidence="2" type="ORF">AMORRO_LOCUS9311</name>
</gene>
<feature type="region of interest" description="Disordered" evidence="1">
    <location>
        <begin position="528"/>
        <end position="584"/>
    </location>
</feature>
<dbReference type="AlphaFoldDB" id="A0A9N9DHU2"/>
<sequence length="1200" mass="137504">MTEVRQNSYISDDMEDNNFREELLSCAKLLHLSGDDSIQDPLSQVTLEHFQIQDYENESIINESPSETSLSPLAEIKNQLSENWVLNEVEEINNLLKEVLNDAKVTDIVLCEETCAQKTPPMMEEPLFSKRAQNDGLYPIPSLNDLSRQLPTNEILLDPFFDDEIDALCSLHETLSREISLESDDLQDDDFEYMTPLEDYKSNWSLLYLEEPVITNKMNRVVGKNIPTSVSDIIPLVMNEEGMEINLKNQKEQLVPEESGVKAPLEILNEWEGTNELLINIEEIYNFESKTFEGFDEPTPFRETLRLEPALIPAKRNPLETDRRKRLKRNLTPDSVISTIKSVAPEKCIFPTQKLDDAALQEDLDAILQVEKPNINWQSVVMWEPMDEVGGLKFKVPQLPHPVTFINKAPGGNESIKTIPTRLVDFLNIPNSSNSEFQILSSFGGLKALELELHWNPIRNVTLPKLEDVIDIEPMTQEVEPFEDLRCPREDDALGATNIQFYDVVETPLRSRKEKKIVKHQLKKMESNESSANWMISKHNSNDNVGESRTATISHQKSLSDKEDSSFRHRRNYQPTRKKLNQVSGDSADIRDLLQTNVISEKYDAIMQNGRSHSIKPNHMSIVRHTPTMSNEERITTWLSNYGKENNLSKEYAPIDNDLEDSHEIVDLTCYEVSGNDDSSTSKNMLDNTTRYINGSKFLNGLRNVSISDQEPEGTPVGTYSFSIKDNTLENYSSPYLKVPQNSSTIQKLVRNIRDSEYSSADSSLDNLINFDHSTDFYNNFKNLDFSVEDTSRNNEADVLSDDQNIFNPAHFTDSFSASRSIEDFLLLRGKMVSSKRQEIEPRKWKFSIRNNDEQQPKVPSISNTPCLYTNENMIPDDRHSQQLVPSIGPQFKINDSSGHQNLSGFQKINQIYSMTKDIIDKLPMPINVHKYIISVRMLANRGFLTASRGVNCKLEFVERDFEYMRPLLLDIESETLHVECDVILDENTGIVFYPLNLISQENSVPKIARTLVRLHQKYPSLYLILESYTWNRRPSSNDTESLSLPYFFTLPVLKALAELQIILTCCLYNTHIMFSPCEEISARLVRMVGEFCAAKCDEESGRKGWTSKQQWESRDWMTMEESLHERFLSCLSPLINPFTAQIILTATTLSQFFKMSHQERVALVGGWIDEARLEKFDILIHEELLSNPGNDTENLFSSD</sequence>
<evidence type="ECO:0000256" key="1">
    <source>
        <dbReference type="SAM" id="MobiDB-lite"/>
    </source>
</evidence>
<dbReference type="PANTHER" id="PTHR35668:SF1">
    <property type="entry name" value="PROTEIN SHORTAGE IN CHIASMATA 1 ORTHOLOG"/>
    <property type="match status" value="1"/>
</dbReference>
<dbReference type="GO" id="GO:0000794">
    <property type="term" value="C:condensed nuclear chromosome"/>
    <property type="evidence" value="ECO:0007669"/>
    <property type="project" value="InterPro"/>
</dbReference>
<dbReference type="InterPro" id="IPR039991">
    <property type="entry name" value="SHOC1"/>
</dbReference>
<dbReference type="Proteomes" id="UP000789342">
    <property type="component" value="Unassembled WGS sequence"/>
</dbReference>
<evidence type="ECO:0000313" key="2">
    <source>
        <dbReference type="EMBL" id="CAG8636138.1"/>
    </source>
</evidence>
<dbReference type="OrthoDB" id="2422840at2759"/>
<evidence type="ECO:0000313" key="3">
    <source>
        <dbReference type="Proteomes" id="UP000789342"/>
    </source>
</evidence>
<keyword evidence="3" id="KW-1185">Reference proteome</keyword>
<feature type="compositionally biased region" description="Polar residues" evidence="1">
    <location>
        <begin position="528"/>
        <end position="557"/>
    </location>
</feature>
<reference evidence="2" key="1">
    <citation type="submission" date="2021-06" db="EMBL/GenBank/DDBJ databases">
        <authorList>
            <person name="Kallberg Y."/>
            <person name="Tangrot J."/>
            <person name="Rosling A."/>
        </authorList>
    </citation>
    <scope>NUCLEOTIDE SEQUENCE</scope>
    <source>
        <strain evidence="2">CL551</strain>
    </source>
</reference>
<feature type="compositionally biased region" description="Basic and acidic residues" evidence="1">
    <location>
        <begin position="558"/>
        <end position="567"/>
    </location>
</feature>
<name>A0A9N9DHU2_9GLOM</name>
<dbReference type="GO" id="GO:0003697">
    <property type="term" value="F:single-stranded DNA binding"/>
    <property type="evidence" value="ECO:0007669"/>
    <property type="project" value="TreeGrafter"/>
</dbReference>
<dbReference type="EMBL" id="CAJVPV010008910">
    <property type="protein sequence ID" value="CAG8636138.1"/>
    <property type="molecule type" value="Genomic_DNA"/>
</dbReference>